<sequence length="77" mass="8654">MKVSFEKNYPNITRWIDEHEGLIEIGYDDDDPLNSFIRAVDSGGTLWEGKESYESIDAALQDLNAGLASVLEEIYGE</sequence>
<protein>
    <submittedName>
        <fullName evidence="1">Uncharacterized protein</fullName>
    </submittedName>
</protein>
<evidence type="ECO:0000313" key="2">
    <source>
        <dbReference type="Proteomes" id="UP000192997"/>
    </source>
</evidence>
<reference evidence="2" key="1">
    <citation type="submission" date="2017-04" db="EMBL/GenBank/DDBJ databases">
        <authorList>
            <person name="Abreu V.A."/>
            <person name="Popin R.V."/>
            <person name="Rigonato J."/>
            <person name="Andreote A.P."/>
            <person name="Schaker P.C."/>
            <person name="Hoff-Risseti C."/>
            <person name="Alvarenga D.O."/>
            <person name="Varani A.M."/>
            <person name="Fiore M.F."/>
        </authorList>
    </citation>
    <scope>NUCLEOTIDE SEQUENCE [LARGE SCALE GENOMIC DNA]</scope>
    <source>
        <strain evidence="2">CENA303</strain>
    </source>
</reference>
<dbReference type="EMBL" id="NBYN01000058">
    <property type="protein sequence ID" value="OSO89259.1"/>
    <property type="molecule type" value="Genomic_DNA"/>
</dbReference>
<dbReference type="Proteomes" id="UP000192997">
    <property type="component" value="Unassembled WGS sequence"/>
</dbReference>
<accession>A0A1X4G430</accession>
<organism evidence="1 2">
    <name type="scientific">Cylindrospermopsis raciborskii CENA303</name>
    <dbReference type="NCBI Taxonomy" id="1170769"/>
    <lineage>
        <taxon>Bacteria</taxon>
        <taxon>Bacillati</taxon>
        <taxon>Cyanobacteriota</taxon>
        <taxon>Cyanophyceae</taxon>
        <taxon>Nostocales</taxon>
        <taxon>Aphanizomenonaceae</taxon>
        <taxon>Cylindrospermopsis</taxon>
    </lineage>
</organism>
<dbReference type="AlphaFoldDB" id="A0A1X4G430"/>
<gene>
    <name evidence="1" type="ORF">B7O87_13135</name>
</gene>
<name>A0A1X4G430_9CYAN</name>
<evidence type="ECO:0000313" key="1">
    <source>
        <dbReference type="EMBL" id="OSO89259.1"/>
    </source>
</evidence>
<comment type="caution">
    <text evidence="1">The sequence shown here is derived from an EMBL/GenBank/DDBJ whole genome shotgun (WGS) entry which is preliminary data.</text>
</comment>
<proteinExistence type="predicted"/>